<keyword evidence="1" id="KW-0472">Membrane</keyword>
<feature type="transmembrane region" description="Helical" evidence="1">
    <location>
        <begin position="437"/>
        <end position="457"/>
    </location>
</feature>
<evidence type="ECO:0000313" key="3">
    <source>
        <dbReference type="Proteomes" id="UP000253226"/>
    </source>
</evidence>
<dbReference type="Proteomes" id="UP000253226">
    <property type="component" value="Unassembled WGS sequence"/>
</dbReference>
<feature type="transmembrane region" description="Helical" evidence="1">
    <location>
        <begin position="14"/>
        <end position="41"/>
    </location>
</feature>
<sequence>MATPVDQRITLRKIAGSVILIVSTCVLYGVFVFTLFAGFTADIQRDFLGRELGASTPGKLERIVLQSYLEAGLRQDLQRLRRDLRGLETASVGNAQVGLGLRKDAIAGWWAAYDKYAELRETVAGNRAAFDPGFVADLNDGVNRAFALVTDLEVSGLEVGSLAAGDGNAVWQDDIPLGLLDVPFGEEDDDAERRAAGIHIMVELRRVIEQMRFAPDVDPAFQERIEAEVERIRAVAKAFDAKSVRAQIEWTNIRAGRAHEDRLRAKLNADIAETSGEIELLEREGGAEYRALVALFAHPVGSALFYLIQLPTIMLTLLVTVAAGGLGAVVAFTRDNFTRRTKMFEGDGVAPAAGEAVEADAMDEGTNTNANAAADVYPGLEPGLSPGADADGWASVARLLVLTGEGIAAAIAIFLFTEAGMLMLTQGGPDGTGQVDISPYLLTFMAFVSGFMAEDAFARIQFAGQKLFRVTGDREPK</sequence>
<accession>A0A367W925</accession>
<comment type="caution">
    <text evidence="2">The sequence shown here is derived from an EMBL/GenBank/DDBJ whole genome shotgun (WGS) entry which is preliminary data.</text>
</comment>
<protein>
    <submittedName>
        <fullName evidence="2">Uncharacterized protein</fullName>
    </submittedName>
</protein>
<organism evidence="2 3">
    <name type="scientific">Thalassospira profundimaris</name>
    <dbReference type="NCBI Taxonomy" id="502049"/>
    <lineage>
        <taxon>Bacteria</taxon>
        <taxon>Pseudomonadati</taxon>
        <taxon>Pseudomonadota</taxon>
        <taxon>Alphaproteobacteria</taxon>
        <taxon>Rhodospirillales</taxon>
        <taxon>Thalassospiraceae</taxon>
        <taxon>Thalassospira</taxon>
    </lineage>
</organism>
<reference evidence="2 3" key="1">
    <citation type="submission" date="2014-07" db="EMBL/GenBank/DDBJ databases">
        <title>Draft genome sequence of Thalassospira profundimaris 35.</title>
        <authorList>
            <person name="Lai Q."/>
            <person name="Shao Z."/>
        </authorList>
    </citation>
    <scope>NUCLEOTIDE SEQUENCE [LARGE SCALE GENOMIC DNA]</scope>
    <source>
        <strain evidence="2 3">35</strain>
    </source>
</reference>
<dbReference type="EMBL" id="JPWF01000004">
    <property type="protein sequence ID" value="RCK37945.1"/>
    <property type="molecule type" value="Genomic_DNA"/>
</dbReference>
<dbReference type="AlphaFoldDB" id="A0A367W925"/>
<dbReference type="RefSeq" id="WP_114101748.1">
    <property type="nucleotide sequence ID" value="NZ_JPWF01000004.1"/>
</dbReference>
<dbReference type="OrthoDB" id="7797391at2"/>
<gene>
    <name evidence="2" type="ORF">TH19_07960</name>
</gene>
<keyword evidence="1" id="KW-0812">Transmembrane</keyword>
<feature type="transmembrane region" description="Helical" evidence="1">
    <location>
        <begin position="314"/>
        <end position="333"/>
    </location>
</feature>
<name>A0A367W925_9PROT</name>
<feature type="transmembrane region" description="Helical" evidence="1">
    <location>
        <begin position="399"/>
        <end position="417"/>
    </location>
</feature>
<evidence type="ECO:0000313" key="2">
    <source>
        <dbReference type="EMBL" id="RCK37945.1"/>
    </source>
</evidence>
<keyword evidence="1" id="KW-1133">Transmembrane helix</keyword>
<proteinExistence type="predicted"/>
<evidence type="ECO:0000256" key="1">
    <source>
        <dbReference type="SAM" id="Phobius"/>
    </source>
</evidence>